<dbReference type="GO" id="GO:0016740">
    <property type="term" value="F:transferase activity"/>
    <property type="evidence" value="ECO:0007669"/>
    <property type="project" value="UniProtKB-KW"/>
</dbReference>
<dbReference type="Pfam" id="PF02367">
    <property type="entry name" value="TsaE"/>
    <property type="match status" value="1"/>
</dbReference>
<dbReference type="InterPro" id="IPR003442">
    <property type="entry name" value="T6A_TsaE"/>
</dbReference>
<evidence type="ECO:0000256" key="2">
    <source>
        <dbReference type="ARBA" id="ARBA00007599"/>
    </source>
</evidence>
<evidence type="ECO:0000256" key="9">
    <source>
        <dbReference type="ARBA" id="ARBA00022842"/>
    </source>
</evidence>
<dbReference type="GO" id="GO:0002949">
    <property type="term" value="P:tRNA threonylcarbamoyladenosine modification"/>
    <property type="evidence" value="ECO:0007669"/>
    <property type="project" value="InterPro"/>
</dbReference>
<dbReference type="EMBL" id="CP042806">
    <property type="protein sequence ID" value="QEE29955.1"/>
    <property type="molecule type" value="Genomic_DNA"/>
</dbReference>
<proteinExistence type="inferred from homology"/>
<organism evidence="11 12">
    <name type="scientific">Terriglobus albidus</name>
    <dbReference type="NCBI Taxonomy" id="1592106"/>
    <lineage>
        <taxon>Bacteria</taxon>
        <taxon>Pseudomonadati</taxon>
        <taxon>Acidobacteriota</taxon>
        <taxon>Terriglobia</taxon>
        <taxon>Terriglobales</taxon>
        <taxon>Acidobacteriaceae</taxon>
        <taxon>Terriglobus</taxon>
    </lineage>
</organism>
<dbReference type="AlphaFoldDB" id="A0A5B9EFQ5"/>
<dbReference type="GO" id="GO:0005737">
    <property type="term" value="C:cytoplasm"/>
    <property type="evidence" value="ECO:0007669"/>
    <property type="project" value="UniProtKB-SubCell"/>
</dbReference>
<dbReference type="GO" id="GO:0005524">
    <property type="term" value="F:ATP binding"/>
    <property type="evidence" value="ECO:0007669"/>
    <property type="project" value="UniProtKB-KW"/>
</dbReference>
<keyword evidence="6" id="KW-0479">Metal-binding</keyword>
<evidence type="ECO:0000256" key="10">
    <source>
        <dbReference type="ARBA" id="ARBA00032441"/>
    </source>
</evidence>
<evidence type="ECO:0000256" key="4">
    <source>
        <dbReference type="ARBA" id="ARBA00022490"/>
    </source>
</evidence>
<keyword evidence="11" id="KW-0808">Transferase</keyword>
<evidence type="ECO:0000256" key="6">
    <source>
        <dbReference type="ARBA" id="ARBA00022723"/>
    </source>
</evidence>
<dbReference type="GO" id="GO:0046872">
    <property type="term" value="F:metal ion binding"/>
    <property type="evidence" value="ECO:0007669"/>
    <property type="project" value="UniProtKB-KW"/>
</dbReference>
<dbReference type="KEGG" id="talb:FTW19_19415"/>
<accession>A0A5B9EFQ5</accession>
<keyword evidence="4" id="KW-0963">Cytoplasm</keyword>
<dbReference type="PANTHER" id="PTHR33540">
    <property type="entry name" value="TRNA THREONYLCARBAMOYLADENOSINE BIOSYNTHESIS PROTEIN TSAE"/>
    <property type="match status" value="1"/>
</dbReference>
<evidence type="ECO:0000313" key="11">
    <source>
        <dbReference type="EMBL" id="QEE29955.1"/>
    </source>
</evidence>
<dbReference type="RefSeq" id="WP_147649225.1">
    <property type="nucleotide sequence ID" value="NZ_CP042806.1"/>
</dbReference>
<protein>
    <recommendedName>
        <fullName evidence="3">tRNA threonylcarbamoyladenosine biosynthesis protein TsaE</fullName>
    </recommendedName>
    <alternativeName>
        <fullName evidence="10">t(6)A37 threonylcarbamoyladenosine biosynthesis protein TsaE</fullName>
    </alternativeName>
</protein>
<keyword evidence="9" id="KW-0460">Magnesium</keyword>
<evidence type="ECO:0000256" key="1">
    <source>
        <dbReference type="ARBA" id="ARBA00004496"/>
    </source>
</evidence>
<keyword evidence="12" id="KW-1185">Reference proteome</keyword>
<evidence type="ECO:0000256" key="8">
    <source>
        <dbReference type="ARBA" id="ARBA00022840"/>
    </source>
</evidence>
<evidence type="ECO:0000313" key="12">
    <source>
        <dbReference type="Proteomes" id="UP000321820"/>
    </source>
</evidence>
<dbReference type="OrthoDB" id="9815896at2"/>
<keyword evidence="8" id="KW-0067">ATP-binding</keyword>
<dbReference type="Proteomes" id="UP000321820">
    <property type="component" value="Chromosome"/>
</dbReference>
<comment type="subcellular location">
    <subcellularLocation>
        <location evidence="1">Cytoplasm</location>
    </subcellularLocation>
</comment>
<dbReference type="PANTHER" id="PTHR33540:SF2">
    <property type="entry name" value="TRNA THREONYLCARBAMOYLADENOSINE BIOSYNTHESIS PROTEIN TSAE"/>
    <property type="match status" value="1"/>
</dbReference>
<comment type="similarity">
    <text evidence="2">Belongs to the TsaE family.</text>
</comment>
<dbReference type="InterPro" id="IPR027417">
    <property type="entry name" value="P-loop_NTPase"/>
</dbReference>
<dbReference type="Gene3D" id="3.40.50.300">
    <property type="entry name" value="P-loop containing nucleotide triphosphate hydrolases"/>
    <property type="match status" value="1"/>
</dbReference>
<keyword evidence="7" id="KW-0547">Nucleotide-binding</keyword>
<evidence type="ECO:0000256" key="5">
    <source>
        <dbReference type="ARBA" id="ARBA00022694"/>
    </source>
</evidence>
<dbReference type="SUPFAM" id="SSF52540">
    <property type="entry name" value="P-loop containing nucleoside triphosphate hydrolases"/>
    <property type="match status" value="1"/>
</dbReference>
<reference evidence="11 12" key="1">
    <citation type="submission" date="2019-08" db="EMBL/GenBank/DDBJ databases">
        <title>Complete genome sequence of Terriglobus albidus strain ORNL.</title>
        <authorList>
            <person name="Podar M."/>
        </authorList>
    </citation>
    <scope>NUCLEOTIDE SEQUENCE [LARGE SCALE GENOMIC DNA]</scope>
    <source>
        <strain evidence="11 12">ORNL</strain>
    </source>
</reference>
<evidence type="ECO:0000256" key="3">
    <source>
        <dbReference type="ARBA" id="ARBA00019010"/>
    </source>
</evidence>
<dbReference type="NCBIfam" id="TIGR00150">
    <property type="entry name" value="T6A_YjeE"/>
    <property type="match status" value="1"/>
</dbReference>
<evidence type="ECO:0000256" key="7">
    <source>
        <dbReference type="ARBA" id="ARBA00022741"/>
    </source>
</evidence>
<sequence>MLVKRFKTRSVEGTLALGPNMAEKLMPTPKLILLRGELGAGKTTLVKGIAQALTGVDPEEVTSPTFTLVHEYAGPKVHLYHLDLYRLEKEEELAALGIDEMASQPDALVLVEWGDKFQSVIQRASGQIMMRANELDEREIFLEIL</sequence>
<name>A0A5B9EFQ5_9BACT</name>
<keyword evidence="5" id="KW-0819">tRNA processing</keyword>
<gene>
    <name evidence="11" type="primary">tsaE</name>
    <name evidence="11" type="ORF">FTW19_19415</name>
</gene>